<dbReference type="AlphaFoldDB" id="R7Q4V8"/>
<dbReference type="Gramene" id="CDF33572">
    <property type="protein sequence ID" value="CDF33572"/>
    <property type="gene ID" value="CHC_T00002299001"/>
</dbReference>
<keyword evidence="2" id="KW-1185">Reference proteome</keyword>
<dbReference type="EMBL" id="HG001650">
    <property type="protein sequence ID" value="CDF33572.1"/>
    <property type="molecule type" value="Genomic_DNA"/>
</dbReference>
<name>R7Q4V8_CHOCR</name>
<evidence type="ECO:0000313" key="2">
    <source>
        <dbReference type="Proteomes" id="UP000012073"/>
    </source>
</evidence>
<dbReference type="GeneID" id="17321092"/>
<dbReference type="RefSeq" id="XP_005713375.1">
    <property type="nucleotide sequence ID" value="XM_005713318.1"/>
</dbReference>
<protein>
    <submittedName>
        <fullName evidence="1">Uncharacterized protein</fullName>
    </submittedName>
</protein>
<dbReference type="KEGG" id="ccp:CHC_T00002299001"/>
<gene>
    <name evidence="1" type="ORF">CHC_T00002299001</name>
</gene>
<dbReference type="Proteomes" id="UP000012073">
    <property type="component" value="Unassembled WGS sequence"/>
</dbReference>
<reference evidence="2" key="1">
    <citation type="journal article" date="2013" name="Proc. Natl. Acad. Sci. U.S.A.">
        <title>Genome structure and metabolic features in the red seaweed Chondrus crispus shed light on evolution of the Archaeplastida.</title>
        <authorList>
            <person name="Collen J."/>
            <person name="Porcel B."/>
            <person name="Carre W."/>
            <person name="Ball S.G."/>
            <person name="Chaparro C."/>
            <person name="Tonon T."/>
            <person name="Barbeyron T."/>
            <person name="Michel G."/>
            <person name="Noel B."/>
            <person name="Valentin K."/>
            <person name="Elias M."/>
            <person name="Artiguenave F."/>
            <person name="Arun A."/>
            <person name="Aury J.M."/>
            <person name="Barbosa-Neto J.F."/>
            <person name="Bothwell J.H."/>
            <person name="Bouget F.Y."/>
            <person name="Brillet L."/>
            <person name="Cabello-Hurtado F."/>
            <person name="Capella-Gutierrez S."/>
            <person name="Charrier B."/>
            <person name="Cladiere L."/>
            <person name="Cock J.M."/>
            <person name="Coelho S.M."/>
            <person name="Colleoni C."/>
            <person name="Czjzek M."/>
            <person name="Da Silva C."/>
            <person name="Delage L."/>
            <person name="Denoeud F."/>
            <person name="Deschamps P."/>
            <person name="Dittami S.M."/>
            <person name="Gabaldon T."/>
            <person name="Gachon C.M."/>
            <person name="Groisillier A."/>
            <person name="Herve C."/>
            <person name="Jabbari K."/>
            <person name="Katinka M."/>
            <person name="Kloareg B."/>
            <person name="Kowalczyk N."/>
            <person name="Labadie K."/>
            <person name="Leblanc C."/>
            <person name="Lopez P.J."/>
            <person name="McLachlan D.H."/>
            <person name="Meslet-Cladiere L."/>
            <person name="Moustafa A."/>
            <person name="Nehr Z."/>
            <person name="Nyvall Collen P."/>
            <person name="Panaud O."/>
            <person name="Partensky F."/>
            <person name="Poulain J."/>
            <person name="Rensing S.A."/>
            <person name="Rousvoal S."/>
            <person name="Samson G."/>
            <person name="Symeonidi A."/>
            <person name="Weissenbach J."/>
            <person name="Zambounis A."/>
            <person name="Wincker P."/>
            <person name="Boyen C."/>
        </authorList>
    </citation>
    <scope>NUCLEOTIDE SEQUENCE [LARGE SCALE GENOMIC DNA]</scope>
    <source>
        <strain evidence="2">cv. Stackhouse</strain>
    </source>
</reference>
<organism evidence="1 2">
    <name type="scientific">Chondrus crispus</name>
    <name type="common">Carrageen Irish moss</name>
    <name type="synonym">Polymorpha crispa</name>
    <dbReference type="NCBI Taxonomy" id="2769"/>
    <lineage>
        <taxon>Eukaryota</taxon>
        <taxon>Rhodophyta</taxon>
        <taxon>Florideophyceae</taxon>
        <taxon>Rhodymeniophycidae</taxon>
        <taxon>Gigartinales</taxon>
        <taxon>Gigartinaceae</taxon>
        <taxon>Chondrus</taxon>
    </lineage>
</organism>
<evidence type="ECO:0000313" key="1">
    <source>
        <dbReference type="EMBL" id="CDF33572.1"/>
    </source>
</evidence>
<proteinExistence type="predicted"/>
<accession>R7Q4V8</accession>
<sequence>MRYVYWPYRCWTHGLPAHAMSWVNLIQHLQLQRAVVATEVIVLKPVWRTQQGLSKSTSFSSCMPSGRNWNVNLWTPRKCILSSKQECYRVNTLGGYEQFS</sequence>